<dbReference type="EMBL" id="CP054139">
    <property type="protein sequence ID" value="QKJ28253.1"/>
    <property type="molecule type" value="Genomic_DNA"/>
</dbReference>
<dbReference type="InterPro" id="IPR010664">
    <property type="entry name" value="LipoPS_assembly_LptC-rel"/>
</dbReference>
<accession>A0A7D4TJW3</accession>
<sequence length="195" mass="21927">MQEGANHWLCVLLTAVVCPLLFSACSNDLKKIREISNREVNSPADTTRGVDAIYSDSAKVKARALAPLMLEYAPSKDIKEEYKLMPKGVTIIFFDEHQKETGRVVADTAYFYPLRKLFNLRKHVVITSIKGDVFTSEELNWDNGTDKITTNKPFEIKRANGDIGHGTSLVTNGRFDHYDVTNQTGIFTINRDLGQ</sequence>
<evidence type="ECO:0000313" key="2">
    <source>
        <dbReference type="Proteomes" id="UP000505355"/>
    </source>
</evidence>
<protein>
    <submittedName>
        <fullName evidence="1">LPS export ABC transporter periplasmic protein LptC</fullName>
    </submittedName>
</protein>
<dbReference type="RefSeq" id="WP_173412955.1">
    <property type="nucleotide sequence ID" value="NZ_CP054139.1"/>
</dbReference>
<name>A0A7D4TJW3_9SPHI</name>
<dbReference type="AlphaFoldDB" id="A0A7D4TJW3"/>
<dbReference type="KEGG" id="mmab:HQ865_00250"/>
<dbReference type="NCBIfam" id="TIGR04409">
    <property type="entry name" value="LptC_YrbK"/>
    <property type="match status" value="1"/>
</dbReference>
<keyword evidence="2" id="KW-1185">Reference proteome</keyword>
<gene>
    <name evidence="1" type="primary">lptC</name>
    <name evidence="1" type="ORF">HQ865_00250</name>
</gene>
<dbReference type="GO" id="GO:0015221">
    <property type="term" value="F:lipopolysaccharide transmembrane transporter activity"/>
    <property type="evidence" value="ECO:0007669"/>
    <property type="project" value="InterPro"/>
</dbReference>
<proteinExistence type="predicted"/>
<dbReference type="GO" id="GO:0005886">
    <property type="term" value="C:plasma membrane"/>
    <property type="evidence" value="ECO:0007669"/>
    <property type="project" value="InterPro"/>
</dbReference>
<dbReference type="Gene3D" id="2.60.450.10">
    <property type="entry name" value="Lipopolysaccharide (LPS) transport protein A like domain"/>
    <property type="match status" value="1"/>
</dbReference>
<dbReference type="Proteomes" id="UP000505355">
    <property type="component" value="Chromosome"/>
</dbReference>
<dbReference type="Pfam" id="PF06835">
    <property type="entry name" value="LptC"/>
    <property type="match status" value="1"/>
</dbReference>
<organism evidence="1 2">
    <name type="scientific">Mucilaginibacter mali</name>
    <dbReference type="NCBI Taxonomy" id="2740462"/>
    <lineage>
        <taxon>Bacteria</taxon>
        <taxon>Pseudomonadati</taxon>
        <taxon>Bacteroidota</taxon>
        <taxon>Sphingobacteriia</taxon>
        <taxon>Sphingobacteriales</taxon>
        <taxon>Sphingobacteriaceae</taxon>
        <taxon>Mucilaginibacter</taxon>
    </lineage>
</organism>
<reference evidence="1 2" key="1">
    <citation type="submission" date="2020-05" db="EMBL/GenBank/DDBJ databases">
        <title>Mucilaginibacter mali sp. nov.</title>
        <authorList>
            <person name="Kim H.S."/>
            <person name="Lee K.C."/>
            <person name="Suh M.K."/>
            <person name="Kim J.-S."/>
            <person name="Han K.-I."/>
            <person name="Eom M.K."/>
            <person name="Shin Y.K."/>
            <person name="Lee J.-S."/>
        </authorList>
    </citation>
    <scope>NUCLEOTIDE SEQUENCE [LARGE SCALE GENOMIC DNA]</scope>
    <source>
        <strain evidence="1 2">G2-14</strain>
    </source>
</reference>
<evidence type="ECO:0000313" key="1">
    <source>
        <dbReference type="EMBL" id="QKJ28253.1"/>
    </source>
</evidence>
<dbReference type="InterPro" id="IPR026265">
    <property type="entry name" value="LptC"/>
</dbReference>